<organism evidence="1 2">
    <name type="scientific">Cetraspora pellucida</name>
    <dbReference type="NCBI Taxonomy" id="1433469"/>
    <lineage>
        <taxon>Eukaryota</taxon>
        <taxon>Fungi</taxon>
        <taxon>Fungi incertae sedis</taxon>
        <taxon>Mucoromycota</taxon>
        <taxon>Glomeromycotina</taxon>
        <taxon>Glomeromycetes</taxon>
        <taxon>Diversisporales</taxon>
        <taxon>Gigasporaceae</taxon>
        <taxon>Cetraspora</taxon>
    </lineage>
</organism>
<dbReference type="OrthoDB" id="2394465at2759"/>
<dbReference type="AlphaFoldDB" id="A0A9N8VSM3"/>
<evidence type="ECO:0000313" key="2">
    <source>
        <dbReference type="Proteomes" id="UP000789759"/>
    </source>
</evidence>
<reference evidence="1" key="1">
    <citation type="submission" date="2021-06" db="EMBL/GenBank/DDBJ databases">
        <authorList>
            <person name="Kallberg Y."/>
            <person name="Tangrot J."/>
            <person name="Rosling A."/>
        </authorList>
    </citation>
    <scope>NUCLEOTIDE SEQUENCE</scope>
    <source>
        <strain evidence="1">FL966</strain>
    </source>
</reference>
<gene>
    <name evidence="1" type="ORF">CPELLU_LOCUS625</name>
</gene>
<sequence>MQLQHAIDHNEARTIDIYKDEVSARTITNCWFYTKIISLHNEDRMLVVVFPPVALLSPVALPSPVHQQFNDKDLIKAATEIKYIENEVVIEPLTGKEQLDILCNVLRIVDKRIDNSGVTMRSLCKLQLCIHEEV</sequence>
<accession>A0A9N8VSM3</accession>
<proteinExistence type="predicted"/>
<protein>
    <submittedName>
        <fullName evidence="1">7946_t:CDS:1</fullName>
    </submittedName>
</protein>
<comment type="caution">
    <text evidence="1">The sequence shown here is derived from an EMBL/GenBank/DDBJ whole genome shotgun (WGS) entry which is preliminary data.</text>
</comment>
<evidence type="ECO:0000313" key="1">
    <source>
        <dbReference type="EMBL" id="CAG8460994.1"/>
    </source>
</evidence>
<dbReference type="Proteomes" id="UP000789759">
    <property type="component" value="Unassembled WGS sequence"/>
</dbReference>
<dbReference type="EMBL" id="CAJVQA010000184">
    <property type="protein sequence ID" value="CAG8460994.1"/>
    <property type="molecule type" value="Genomic_DNA"/>
</dbReference>
<name>A0A9N8VSM3_9GLOM</name>
<keyword evidence="2" id="KW-1185">Reference proteome</keyword>